<feature type="transmembrane region" description="Helical" evidence="1">
    <location>
        <begin position="25"/>
        <end position="43"/>
    </location>
</feature>
<accession>A0A2P2J065</accession>
<keyword evidence="1" id="KW-0472">Membrane</keyword>
<keyword evidence="1" id="KW-1133">Transmembrane helix</keyword>
<organism evidence="2">
    <name type="scientific">Rhizophora mucronata</name>
    <name type="common">Asiatic mangrove</name>
    <dbReference type="NCBI Taxonomy" id="61149"/>
    <lineage>
        <taxon>Eukaryota</taxon>
        <taxon>Viridiplantae</taxon>
        <taxon>Streptophyta</taxon>
        <taxon>Embryophyta</taxon>
        <taxon>Tracheophyta</taxon>
        <taxon>Spermatophyta</taxon>
        <taxon>Magnoliopsida</taxon>
        <taxon>eudicotyledons</taxon>
        <taxon>Gunneridae</taxon>
        <taxon>Pentapetalae</taxon>
        <taxon>rosids</taxon>
        <taxon>fabids</taxon>
        <taxon>Malpighiales</taxon>
        <taxon>Rhizophoraceae</taxon>
        <taxon>Rhizophora</taxon>
    </lineage>
</organism>
<evidence type="ECO:0000313" key="2">
    <source>
        <dbReference type="EMBL" id="MBW86884.1"/>
    </source>
</evidence>
<protein>
    <submittedName>
        <fullName evidence="2">Uncharacterized protein</fullName>
    </submittedName>
</protein>
<reference evidence="2" key="1">
    <citation type="submission" date="2018-02" db="EMBL/GenBank/DDBJ databases">
        <title>Rhizophora mucronata_Transcriptome.</title>
        <authorList>
            <person name="Meera S.P."/>
            <person name="Sreeshan A."/>
            <person name="Augustine A."/>
        </authorList>
    </citation>
    <scope>NUCLEOTIDE SEQUENCE</scope>
    <source>
        <tissue evidence="2">Leaf</tissue>
    </source>
</reference>
<keyword evidence="1" id="KW-0812">Transmembrane</keyword>
<sequence>MSFPLWGFDGHKFLQLDSFGSKLKLLFSLSLASLPLLLTLLLTL</sequence>
<proteinExistence type="predicted"/>
<dbReference type="AlphaFoldDB" id="A0A2P2J065"/>
<dbReference type="EMBL" id="GGEC01006401">
    <property type="protein sequence ID" value="MBW86884.1"/>
    <property type="molecule type" value="Transcribed_RNA"/>
</dbReference>
<name>A0A2P2J065_RHIMU</name>
<evidence type="ECO:0000256" key="1">
    <source>
        <dbReference type="SAM" id="Phobius"/>
    </source>
</evidence>